<sequence length="214" mass="24553">MEIVEKESELFSQWANGREDFVPDGVVSEQDYIASQLKLCFILKEVNDEGGGGWDLREFIKEGACGKTWNNITRWVICINDLYTDTPWSFIESINEEQRAKLLRPICAMNLKKYPGASKTVTSELQDHVERDQSFIRKQYGFYKPDLTICCGTGWDFRYALGLNDEQTFRTSNGIEWFKNINGAPVIVYKHPQAWVSGAALVYELVVAIREIFA</sequence>
<evidence type="ECO:0000313" key="3">
    <source>
        <dbReference type="Proteomes" id="UP000255061"/>
    </source>
</evidence>
<protein>
    <recommendedName>
        <fullName evidence="4">Uracil DNA glycosylase superfamily</fullName>
    </recommendedName>
</protein>
<gene>
    <name evidence="1" type="ORF">NCTC10736_03739</name>
    <name evidence="2" type="ORF">NCTC10736_04175</name>
</gene>
<dbReference type="AlphaFoldDB" id="A0A380B818"/>
<proteinExistence type="predicted"/>
<evidence type="ECO:0008006" key="4">
    <source>
        <dbReference type="Google" id="ProtNLM"/>
    </source>
</evidence>
<evidence type="ECO:0000313" key="2">
    <source>
        <dbReference type="EMBL" id="SUJ13523.1"/>
    </source>
</evidence>
<organism evidence="1 3">
    <name type="scientific">Shewanella morhuae</name>
    <dbReference type="NCBI Taxonomy" id="365591"/>
    <lineage>
        <taxon>Bacteria</taxon>
        <taxon>Pseudomonadati</taxon>
        <taxon>Pseudomonadota</taxon>
        <taxon>Gammaproteobacteria</taxon>
        <taxon>Alteromonadales</taxon>
        <taxon>Shewanellaceae</taxon>
        <taxon>Shewanella</taxon>
    </lineage>
</organism>
<name>A0A380B818_9GAMM</name>
<dbReference type="Proteomes" id="UP000255061">
    <property type="component" value="Unassembled WGS sequence"/>
</dbReference>
<dbReference type="EMBL" id="UGYV01000001">
    <property type="protein sequence ID" value="SUI93568.1"/>
    <property type="molecule type" value="Genomic_DNA"/>
</dbReference>
<dbReference type="RefSeq" id="WP_115406989.1">
    <property type="nucleotide sequence ID" value="NZ_UGYV01000001.1"/>
</dbReference>
<accession>A0A380B818</accession>
<evidence type="ECO:0000313" key="1">
    <source>
        <dbReference type="EMBL" id="SUI93568.1"/>
    </source>
</evidence>
<reference evidence="1 3" key="1">
    <citation type="submission" date="2018-06" db="EMBL/GenBank/DDBJ databases">
        <authorList>
            <consortium name="Pathogen Informatics"/>
            <person name="Doyle S."/>
        </authorList>
    </citation>
    <scope>NUCLEOTIDE SEQUENCE [LARGE SCALE GENOMIC DNA]</scope>
    <source>
        <strain evidence="1 3">NCTC10736</strain>
    </source>
</reference>
<dbReference type="EMBL" id="UGYV01000005">
    <property type="protein sequence ID" value="SUJ13523.1"/>
    <property type="molecule type" value="Genomic_DNA"/>
</dbReference>